<dbReference type="AlphaFoldDB" id="A0A1Z4V5Y7"/>
<sequence>MKKLIPFLVSGVLVAGMVGCQEAPKTGSETTGTSTTTPVVPAKPASDTTRIIDNSTATPTATPTTTLTATPTATSKSTTDLKTEISKKLKAVLPGNKLEVTNKDGEIILKGTATSQKEITQAETFIKAIPGVKNVKVEATVKTDKKP</sequence>
<protein>
    <submittedName>
        <fullName evidence="3">Transport-associated protein</fullName>
    </submittedName>
</protein>
<feature type="compositionally biased region" description="Low complexity" evidence="1">
    <location>
        <begin position="55"/>
        <end position="78"/>
    </location>
</feature>
<evidence type="ECO:0000313" key="3">
    <source>
        <dbReference type="EMBL" id="BAZ86976.1"/>
    </source>
</evidence>
<feature type="domain" description="BON" evidence="2">
    <location>
        <begin position="73"/>
        <end position="143"/>
    </location>
</feature>
<reference evidence="3 4" key="1">
    <citation type="submission" date="2017-06" db="EMBL/GenBank/DDBJ databases">
        <title>Genome sequencing of cyanobaciteial culture collection at National Institute for Environmental Studies (NIES).</title>
        <authorList>
            <person name="Hirose Y."/>
            <person name="Shimura Y."/>
            <person name="Fujisawa T."/>
            <person name="Nakamura Y."/>
            <person name="Kawachi M."/>
        </authorList>
    </citation>
    <scope>NUCLEOTIDE SEQUENCE [LARGE SCALE GENOMIC DNA]</scope>
    <source>
        <strain evidence="3 4">NIES-806</strain>
    </source>
</reference>
<organism evidence="3 4">
    <name type="scientific">Dolichospermum compactum NIES-806</name>
    <dbReference type="NCBI Taxonomy" id="1973481"/>
    <lineage>
        <taxon>Bacteria</taxon>
        <taxon>Bacillati</taxon>
        <taxon>Cyanobacteriota</taxon>
        <taxon>Cyanophyceae</taxon>
        <taxon>Nostocales</taxon>
        <taxon>Aphanizomenonaceae</taxon>
        <taxon>Dolichospermum</taxon>
        <taxon>Dolichospermum compactum</taxon>
    </lineage>
</organism>
<dbReference type="OrthoDB" id="517762at2"/>
<dbReference type="EMBL" id="AP018316">
    <property type="protein sequence ID" value="BAZ86976.1"/>
    <property type="molecule type" value="Genomic_DNA"/>
</dbReference>
<dbReference type="InterPro" id="IPR007055">
    <property type="entry name" value="BON_dom"/>
</dbReference>
<dbReference type="Gene3D" id="3.30.1340.30">
    <property type="match status" value="1"/>
</dbReference>
<proteinExistence type="predicted"/>
<accession>A0A1Z4V5Y7</accession>
<dbReference type="PROSITE" id="PS50914">
    <property type="entry name" value="BON"/>
    <property type="match status" value="1"/>
</dbReference>
<dbReference type="Pfam" id="PF04972">
    <property type="entry name" value="BON"/>
    <property type="match status" value="1"/>
</dbReference>
<dbReference type="RefSeq" id="WP_096668762.1">
    <property type="nucleotide sequence ID" value="NZ_AP018316.1"/>
</dbReference>
<feature type="compositionally biased region" description="Low complexity" evidence="1">
    <location>
        <begin position="26"/>
        <end position="37"/>
    </location>
</feature>
<keyword evidence="4" id="KW-1185">Reference proteome</keyword>
<dbReference type="Proteomes" id="UP000218702">
    <property type="component" value="Chromosome"/>
</dbReference>
<evidence type="ECO:0000256" key="1">
    <source>
        <dbReference type="SAM" id="MobiDB-lite"/>
    </source>
</evidence>
<dbReference type="PROSITE" id="PS51257">
    <property type="entry name" value="PROKAR_LIPOPROTEIN"/>
    <property type="match status" value="1"/>
</dbReference>
<name>A0A1Z4V5Y7_9CYAN</name>
<evidence type="ECO:0000259" key="2">
    <source>
        <dbReference type="PROSITE" id="PS50914"/>
    </source>
</evidence>
<gene>
    <name evidence="3" type="ORF">NIES806_31940</name>
</gene>
<evidence type="ECO:0000313" key="4">
    <source>
        <dbReference type="Proteomes" id="UP000218702"/>
    </source>
</evidence>
<dbReference type="KEGG" id="dcm:NIES806_31940"/>
<feature type="region of interest" description="Disordered" evidence="1">
    <location>
        <begin position="23"/>
        <end position="81"/>
    </location>
</feature>